<evidence type="ECO:0000256" key="6">
    <source>
        <dbReference type="ARBA" id="ARBA00023136"/>
    </source>
</evidence>
<feature type="transmembrane region" description="Helical" evidence="8">
    <location>
        <begin position="21"/>
        <end position="46"/>
    </location>
</feature>
<keyword evidence="11" id="KW-1185">Reference proteome</keyword>
<proteinExistence type="inferred from homology"/>
<gene>
    <name evidence="10" type="ORF">ABB55_01355</name>
</gene>
<keyword evidence="7" id="KW-0270">Exopolysaccharide synthesis</keyword>
<dbReference type="InterPro" id="IPR003362">
    <property type="entry name" value="Bact_transf"/>
</dbReference>
<feature type="domain" description="Bacterial sugar transferase" evidence="9">
    <location>
        <begin position="278"/>
        <end position="459"/>
    </location>
</feature>
<evidence type="ECO:0000256" key="8">
    <source>
        <dbReference type="SAM" id="Phobius"/>
    </source>
</evidence>
<name>A0A0P6W9I5_9HYPH</name>
<feature type="transmembrane region" description="Helical" evidence="8">
    <location>
        <begin position="58"/>
        <end position="78"/>
    </location>
</feature>
<evidence type="ECO:0000256" key="2">
    <source>
        <dbReference type="ARBA" id="ARBA00006464"/>
    </source>
</evidence>
<dbReference type="AlphaFoldDB" id="A0A0P6W9I5"/>
<keyword evidence="5 8" id="KW-1133">Transmembrane helix</keyword>
<feature type="transmembrane region" description="Helical" evidence="8">
    <location>
        <begin position="127"/>
        <end position="153"/>
    </location>
</feature>
<protein>
    <recommendedName>
        <fullName evidence="9">Bacterial sugar transferase domain-containing protein</fullName>
    </recommendedName>
</protein>
<dbReference type="GO" id="GO:0009242">
    <property type="term" value="P:colanic acid biosynthetic process"/>
    <property type="evidence" value="ECO:0007669"/>
    <property type="project" value="TreeGrafter"/>
</dbReference>
<dbReference type="RefSeq" id="WP_054357195.1">
    <property type="nucleotide sequence ID" value="NZ_LJYW01000001.1"/>
</dbReference>
<evidence type="ECO:0000313" key="10">
    <source>
        <dbReference type="EMBL" id="KPL51032.1"/>
    </source>
</evidence>
<dbReference type="InterPro" id="IPR017475">
    <property type="entry name" value="EPS_sugar_tfrase"/>
</dbReference>
<keyword evidence="4 8" id="KW-0812">Transmembrane</keyword>
<accession>A0A0P6W9I5</accession>
<evidence type="ECO:0000256" key="5">
    <source>
        <dbReference type="ARBA" id="ARBA00022989"/>
    </source>
</evidence>
<evidence type="ECO:0000313" key="11">
    <source>
        <dbReference type="Proteomes" id="UP000048984"/>
    </source>
</evidence>
<dbReference type="STRING" id="665126.ABB55_01355"/>
<dbReference type="GO" id="GO:0000271">
    <property type="term" value="P:polysaccharide biosynthetic process"/>
    <property type="evidence" value="ECO:0007669"/>
    <property type="project" value="UniProtKB-KW"/>
</dbReference>
<dbReference type="EMBL" id="LJYW01000001">
    <property type="protein sequence ID" value="KPL51032.1"/>
    <property type="molecule type" value="Genomic_DNA"/>
</dbReference>
<evidence type="ECO:0000256" key="3">
    <source>
        <dbReference type="ARBA" id="ARBA00022679"/>
    </source>
</evidence>
<comment type="similarity">
    <text evidence="2">Belongs to the bacterial sugar transferase family.</text>
</comment>
<reference evidence="10 11" key="2">
    <citation type="submission" date="2015-10" db="EMBL/GenBank/DDBJ databases">
        <title>Draft Genome Sequence of Prosthecomicrobium hirschii ATCC 27832.</title>
        <authorList>
            <person name="Daniel J."/>
            <person name="Givan S.A."/>
            <person name="Brun Y.V."/>
            <person name="Brown P.J."/>
        </authorList>
    </citation>
    <scope>NUCLEOTIDE SEQUENCE [LARGE SCALE GENOMIC DNA]</scope>
    <source>
        <strain evidence="10 11">16</strain>
    </source>
</reference>
<keyword evidence="3" id="KW-0808">Transferase</keyword>
<dbReference type="Pfam" id="PF13727">
    <property type="entry name" value="CoA_binding_3"/>
    <property type="match status" value="1"/>
</dbReference>
<feature type="transmembrane region" description="Helical" evidence="8">
    <location>
        <begin position="98"/>
        <end position="115"/>
    </location>
</feature>
<comment type="subcellular location">
    <subcellularLocation>
        <location evidence="1">Membrane</location>
        <topology evidence="1">Multi-pass membrane protein</topology>
    </subcellularLocation>
</comment>
<dbReference type="Pfam" id="PF02397">
    <property type="entry name" value="Bac_transf"/>
    <property type="match status" value="1"/>
</dbReference>
<dbReference type="Proteomes" id="UP000048984">
    <property type="component" value="Unassembled WGS sequence"/>
</dbReference>
<dbReference type="NCBIfam" id="TIGR03025">
    <property type="entry name" value="EPS_sugtrans"/>
    <property type="match status" value="1"/>
</dbReference>
<dbReference type="PANTHER" id="PTHR30576">
    <property type="entry name" value="COLANIC BIOSYNTHESIS UDP-GLUCOSE LIPID CARRIER TRANSFERASE"/>
    <property type="match status" value="1"/>
</dbReference>
<evidence type="ECO:0000259" key="9">
    <source>
        <dbReference type="Pfam" id="PF02397"/>
    </source>
</evidence>
<organism evidence="10 11">
    <name type="scientific">Prosthecodimorpha hirschii</name>
    <dbReference type="NCBI Taxonomy" id="665126"/>
    <lineage>
        <taxon>Bacteria</taxon>
        <taxon>Pseudomonadati</taxon>
        <taxon>Pseudomonadota</taxon>
        <taxon>Alphaproteobacteria</taxon>
        <taxon>Hyphomicrobiales</taxon>
        <taxon>Ancalomicrobiaceae</taxon>
        <taxon>Prosthecodimorpha</taxon>
    </lineage>
</organism>
<reference evidence="10 11" key="1">
    <citation type="submission" date="2015-09" db="EMBL/GenBank/DDBJ databases">
        <authorList>
            <person name="Jackson K.R."/>
            <person name="Lunt B.L."/>
            <person name="Fisher J.N.B."/>
            <person name="Gardner A.V."/>
            <person name="Bailey M.E."/>
            <person name="Deus L.M."/>
            <person name="Earl A.S."/>
            <person name="Gibby P.D."/>
            <person name="Hartmann K.A."/>
            <person name="Liu J.E."/>
            <person name="Manci A.M."/>
            <person name="Nielsen D.A."/>
            <person name="Solomon M.B."/>
            <person name="Breakwell D.P."/>
            <person name="Burnett S.H."/>
            <person name="Grose J.H."/>
        </authorList>
    </citation>
    <scope>NUCLEOTIDE SEQUENCE [LARGE SCALE GENOMIC DNA]</scope>
    <source>
        <strain evidence="10 11">16</strain>
    </source>
</reference>
<evidence type="ECO:0000256" key="4">
    <source>
        <dbReference type="ARBA" id="ARBA00022692"/>
    </source>
</evidence>
<keyword evidence="6 8" id="KW-0472">Membrane</keyword>
<sequence>MTSIGITDREPASRRKFSLAWIWLSVAIALADMLVVVVTSVVLGATYYRFVLDSTPPLAGHLGEGITFALMLVIVSGLRGDYRRSALLDDVRWPLDLWVAWTIAFGAVIALMFLLKSSLDMSRGVASAVYVAGFGLLLVTHFIATRLVAALAASGRVRPRRVLLVTRTGASDAATAIAHDPTITASAFEVVALDDRADPVGDVVAIARDLQPDEILLSLPFQDAELIDRVADGLMVTPATIRLAPTGLSSRVFALSHEGVGGVVLARAPLDAWERMQKRAFDIVAATAGLIALAPLLVIVGILVRLDGRGPALFRQTRYGFNQTPFTVFKFRTMRVAEAGSDFTQATRDDPRITRLGRILRRTNVDELPQLLNVLMGDMSIVGPRPHPVALDDAFQSRIAHYTRRHIVKPGMTGWAQVHGLRGETDTDEKMRMRIEYDLVYVENWSLSLDIRIVLMTLFYGAAYRNAV</sequence>
<dbReference type="PANTHER" id="PTHR30576:SF21">
    <property type="entry name" value="UDP-GLUCOSE:UNDECAPRENYL-PHOSPHATE GLUCOSE-1-PHOSPHATE TRANSFERASE"/>
    <property type="match status" value="1"/>
</dbReference>
<dbReference type="GO" id="GO:0016020">
    <property type="term" value="C:membrane"/>
    <property type="evidence" value="ECO:0007669"/>
    <property type="project" value="UniProtKB-SubCell"/>
</dbReference>
<comment type="caution">
    <text evidence="10">The sequence shown here is derived from an EMBL/GenBank/DDBJ whole genome shotgun (WGS) entry which is preliminary data.</text>
</comment>
<evidence type="ECO:0000256" key="1">
    <source>
        <dbReference type="ARBA" id="ARBA00004141"/>
    </source>
</evidence>
<evidence type="ECO:0000256" key="7">
    <source>
        <dbReference type="ARBA" id="ARBA00023169"/>
    </source>
</evidence>
<dbReference type="GO" id="GO:0089702">
    <property type="term" value="F:undecaprenyl-phosphate glucose phosphotransferase activity"/>
    <property type="evidence" value="ECO:0007669"/>
    <property type="project" value="TreeGrafter"/>
</dbReference>
<feature type="transmembrane region" description="Helical" evidence="8">
    <location>
        <begin position="283"/>
        <end position="304"/>
    </location>
</feature>